<evidence type="ECO:0000259" key="3">
    <source>
        <dbReference type="PROSITE" id="PS50405"/>
    </source>
</evidence>
<keyword evidence="4" id="KW-0808">Transferase</keyword>
<dbReference type="Gene3D" id="1.20.1050.10">
    <property type="match status" value="1"/>
</dbReference>
<dbReference type="SUPFAM" id="SSF52833">
    <property type="entry name" value="Thioredoxin-like"/>
    <property type="match status" value="1"/>
</dbReference>
<dbReference type="InterPro" id="IPR040079">
    <property type="entry name" value="Glutathione_S-Trfase"/>
</dbReference>
<dbReference type="AlphaFoldDB" id="W5YGA3"/>
<protein>
    <submittedName>
        <fullName evidence="4">Glutathione S-transferase</fullName>
    </submittedName>
</protein>
<proteinExistence type="inferred from homology"/>
<dbReference type="SFLD" id="SFLDG00358">
    <property type="entry name" value="Main_(cytGST)"/>
    <property type="match status" value="1"/>
</dbReference>
<dbReference type="Proteomes" id="UP000061489">
    <property type="component" value="Chromosome"/>
</dbReference>
<dbReference type="SFLD" id="SFLDS00019">
    <property type="entry name" value="Glutathione_Transferase_(cytos"/>
    <property type="match status" value="1"/>
</dbReference>
<evidence type="ECO:0000256" key="1">
    <source>
        <dbReference type="RuleBase" id="RU003494"/>
    </source>
</evidence>
<dbReference type="KEGG" id="msx:AU14_02315"/>
<reference evidence="4 5" key="1">
    <citation type="journal article" date="2014" name="Genome Announc.">
        <title>Draft Genome Sequences of Marinobacter similis A3d10T and Marinobacter salarius R9SW1T.</title>
        <authorList>
            <person name="Ivanova E.P."/>
            <person name="Ng H.J."/>
            <person name="Webb H.K."/>
            <person name="Feng G."/>
            <person name="Oshima K."/>
            <person name="Hattori M."/>
            <person name="Ohkuma M."/>
            <person name="Sergeev A.F."/>
            <person name="Mikhailov V.V."/>
            <person name="Crawford R.J."/>
            <person name="Sawabe T."/>
        </authorList>
    </citation>
    <scope>NUCLEOTIDE SEQUENCE [LARGE SCALE GENOMIC DNA]</scope>
    <source>
        <strain evidence="4 5">A3d10</strain>
    </source>
</reference>
<dbReference type="SFLD" id="SFLDG01150">
    <property type="entry name" value="Main.1:_Beta-like"/>
    <property type="match status" value="1"/>
</dbReference>
<dbReference type="InterPro" id="IPR004046">
    <property type="entry name" value="GST_C"/>
</dbReference>
<sequence>MIRFYFHPRPNPMKVALFLEETGTPYELVPVDTLKGEQHRPEFRAINPNGKTPAIEDDGVRVFDSNAILLYLSEKTGQLGGAPETRAELLSWMMFLASGLGPYSGQSVHFNHAAPEKIPYAMNRYRREAQRHYDVLNTHLSDRTYIVGDDYSIADIAAWGWIDKAGPVLGDPELTDFPHLKEWFDRINSRPAVARARTVGQDIPFQSEMDEAAKRALYPQNYPENEPATDTL</sequence>
<dbReference type="PANTHER" id="PTHR44051">
    <property type="entry name" value="GLUTATHIONE S-TRANSFERASE-RELATED"/>
    <property type="match status" value="1"/>
</dbReference>
<dbReference type="InterPro" id="IPR004045">
    <property type="entry name" value="Glutathione_S-Trfase_N"/>
</dbReference>
<dbReference type="EMBL" id="CP007151">
    <property type="protein sequence ID" value="AHI27899.1"/>
    <property type="molecule type" value="Genomic_DNA"/>
</dbReference>
<evidence type="ECO:0000313" key="4">
    <source>
        <dbReference type="EMBL" id="AHI27899.1"/>
    </source>
</evidence>
<dbReference type="Pfam" id="PF00043">
    <property type="entry name" value="GST_C"/>
    <property type="match status" value="1"/>
</dbReference>
<dbReference type="HOGENOM" id="CLU_011226_14_4_6"/>
<dbReference type="STRING" id="1420916.AU14_02315"/>
<evidence type="ECO:0000313" key="5">
    <source>
        <dbReference type="Proteomes" id="UP000061489"/>
    </source>
</evidence>
<feature type="domain" description="GST C-terminal" evidence="3">
    <location>
        <begin position="82"/>
        <end position="205"/>
    </location>
</feature>
<dbReference type="InterPro" id="IPR010987">
    <property type="entry name" value="Glutathione-S-Trfase_C-like"/>
</dbReference>
<dbReference type="PROSITE" id="PS50405">
    <property type="entry name" value="GST_CTER"/>
    <property type="match status" value="1"/>
</dbReference>
<dbReference type="SFLD" id="SFLDG01151">
    <property type="entry name" value="Main.2:_Nu-like"/>
    <property type="match status" value="1"/>
</dbReference>
<dbReference type="OrthoDB" id="9803562at2"/>
<dbReference type="GO" id="GO:0016740">
    <property type="term" value="F:transferase activity"/>
    <property type="evidence" value="ECO:0007669"/>
    <property type="project" value="UniProtKB-KW"/>
</dbReference>
<dbReference type="InterPro" id="IPR036282">
    <property type="entry name" value="Glutathione-S-Trfase_C_sf"/>
</dbReference>
<dbReference type="CDD" id="cd03048">
    <property type="entry name" value="GST_N_Ure2p_like"/>
    <property type="match status" value="1"/>
</dbReference>
<evidence type="ECO:0000259" key="2">
    <source>
        <dbReference type="PROSITE" id="PS50404"/>
    </source>
</evidence>
<keyword evidence="5" id="KW-1185">Reference proteome</keyword>
<dbReference type="SUPFAM" id="SSF47616">
    <property type="entry name" value="GST C-terminal domain-like"/>
    <property type="match status" value="1"/>
</dbReference>
<feature type="domain" description="GST N-terminal" evidence="2">
    <location>
        <begin position="1"/>
        <end position="80"/>
    </location>
</feature>
<dbReference type="PANTHER" id="PTHR44051:SF19">
    <property type="entry name" value="DISULFIDE-BOND OXIDOREDUCTASE YFCG"/>
    <property type="match status" value="1"/>
</dbReference>
<dbReference type="Gene3D" id="3.40.30.10">
    <property type="entry name" value="Glutaredoxin"/>
    <property type="match status" value="1"/>
</dbReference>
<name>W5YGA3_9GAMM</name>
<accession>W5YGA3</accession>
<comment type="similarity">
    <text evidence="1">Belongs to the GST superfamily.</text>
</comment>
<dbReference type="PROSITE" id="PS50404">
    <property type="entry name" value="GST_NTER"/>
    <property type="match status" value="1"/>
</dbReference>
<dbReference type="Pfam" id="PF02798">
    <property type="entry name" value="GST_N"/>
    <property type="match status" value="1"/>
</dbReference>
<dbReference type="RefSeq" id="WP_041338534.1">
    <property type="nucleotide sequence ID" value="NZ_CP007151.1"/>
</dbReference>
<dbReference type="InterPro" id="IPR036249">
    <property type="entry name" value="Thioredoxin-like_sf"/>
</dbReference>
<gene>
    <name evidence="4" type="ORF">AU14_02315</name>
</gene>
<organism evidence="4 5">
    <name type="scientific">Marinobacter similis</name>
    <dbReference type="NCBI Taxonomy" id="1420916"/>
    <lineage>
        <taxon>Bacteria</taxon>
        <taxon>Pseudomonadati</taxon>
        <taxon>Pseudomonadota</taxon>
        <taxon>Gammaproteobacteria</taxon>
        <taxon>Pseudomonadales</taxon>
        <taxon>Marinobacteraceae</taxon>
        <taxon>Marinobacter</taxon>
    </lineage>
</organism>